<dbReference type="GO" id="GO:0000160">
    <property type="term" value="P:phosphorelay signal transduction system"/>
    <property type="evidence" value="ECO:0007669"/>
    <property type="project" value="UniProtKB-KW"/>
</dbReference>
<name>A0A167GVU1_CALVF</name>
<dbReference type="Pfam" id="PF00072">
    <property type="entry name" value="Response_reg"/>
    <property type="match status" value="1"/>
</dbReference>
<feature type="domain" description="Response regulatory" evidence="4">
    <location>
        <begin position="57"/>
        <end position="179"/>
    </location>
</feature>
<keyword evidence="6" id="KW-1185">Reference proteome</keyword>
<dbReference type="AlphaFoldDB" id="A0A167GVU1"/>
<gene>
    <name evidence="5" type="ORF">CALVIDRAFT_568636</name>
</gene>
<dbReference type="InterPro" id="IPR011006">
    <property type="entry name" value="CheY-like_superfamily"/>
</dbReference>
<dbReference type="SMART" id="SM00448">
    <property type="entry name" value="REC"/>
    <property type="match status" value="1"/>
</dbReference>
<protein>
    <submittedName>
        <fullName evidence="5">CheY-like protein</fullName>
    </submittedName>
</protein>
<dbReference type="InterPro" id="IPR001789">
    <property type="entry name" value="Sig_transdc_resp-reg_receiver"/>
</dbReference>
<evidence type="ECO:0000313" key="5">
    <source>
        <dbReference type="EMBL" id="KZO90964.1"/>
    </source>
</evidence>
<dbReference type="EMBL" id="KV417331">
    <property type="protein sequence ID" value="KZO90964.1"/>
    <property type="molecule type" value="Genomic_DNA"/>
</dbReference>
<dbReference type="CDD" id="cd17546">
    <property type="entry name" value="REC_hyHK_CKI1_RcsC-like"/>
    <property type="match status" value="1"/>
</dbReference>
<evidence type="ECO:0000256" key="3">
    <source>
        <dbReference type="PROSITE-ProRule" id="PRU00169"/>
    </source>
</evidence>
<accession>A0A167GVU1</accession>
<dbReference type="PANTHER" id="PTHR45339:SF1">
    <property type="entry name" value="HYBRID SIGNAL TRANSDUCTION HISTIDINE KINASE J"/>
    <property type="match status" value="1"/>
</dbReference>
<evidence type="ECO:0000313" key="6">
    <source>
        <dbReference type="Proteomes" id="UP000076738"/>
    </source>
</evidence>
<evidence type="ECO:0000256" key="2">
    <source>
        <dbReference type="ARBA" id="ARBA00023012"/>
    </source>
</evidence>
<evidence type="ECO:0000259" key="4">
    <source>
        <dbReference type="PROSITE" id="PS50110"/>
    </source>
</evidence>
<evidence type="ECO:0000256" key="1">
    <source>
        <dbReference type="ARBA" id="ARBA00022553"/>
    </source>
</evidence>
<dbReference type="PANTHER" id="PTHR45339">
    <property type="entry name" value="HYBRID SIGNAL TRANSDUCTION HISTIDINE KINASE J"/>
    <property type="match status" value="1"/>
</dbReference>
<reference evidence="5 6" key="1">
    <citation type="journal article" date="2016" name="Mol. Biol. Evol.">
        <title>Comparative Genomics of Early-Diverging Mushroom-Forming Fungi Provides Insights into the Origins of Lignocellulose Decay Capabilities.</title>
        <authorList>
            <person name="Nagy L.G."/>
            <person name="Riley R."/>
            <person name="Tritt A."/>
            <person name="Adam C."/>
            <person name="Daum C."/>
            <person name="Floudas D."/>
            <person name="Sun H."/>
            <person name="Yadav J.S."/>
            <person name="Pangilinan J."/>
            <person name="Larsson K.H."/>
            <person name="Matsuura K."/>
            <person name="Barry K."/>
            <person name="Labutti K."/>
            <person name="Kuo R."/>
            <person name="Ohm R.A."/>
            <person name="Bhattacharya S.S."/>
            <person name="Shirouzu T."/>
            <person name="Yoshinaga Y."/>
            <person name="Martin F.M."/>
            <person name="Grigoriev I.V."/>
            <person name="Hibbett D.S."/>
        </authorList>
    </citation>
    <scope>NUCLEOTIDE SEQUENCE [LARGE SCALE GENOMIC DNA]</scope>
    <source>
        <strain evidence="5 6">TUFC12733</strain>
    </source>
</reference>
<dbReference type="STRING" id="1330018.A0A167GVU1"/>
<keyword evidence="2" id="KW-0902">Two-component regulatory system</keyword>
<dbReference type="SUPFAM" id="SSF52172">
    <property type="entry name" value="CheY-like"/>
    <property type="match status" value="1"/>
</dbReference>
<proteinExistence type="predicted"/>
<dbReference type="Proteomes" id="UP000076738">
    <property type="component" value="Unassembled WGS sequence"/>
</dbReference>
<feature type="modified residue" description="4-aspartylphosphate" evidence="3">
    <location>
        <position position="108"/>
    </location>
</feature>
<organism evidence="5 6">
    <name type="scientific">Calocera viscosa (strain TUFC12733)</name>
    <dbReference type="NCBI Taxonomy" id="1330018"/>
    <lineage>
        <taxon>Eukaryota</taxon>
        <taxon>Fungi</taxon>
        <taxon>Dikarya</taxon>
        <taxon>Basidiomycota</taxon>
        <taxon>Agaricomycotina</taxon>
        <taxon>Dacrymycetes</taxon>
        <taxon>Dacrymycetales</taxon>
        <taxon>Dacrymycetaceae</taxon>
        <taxon>Calocera</taxon>
    </lineage>
</organism>
<sequence length="183" mass="20854">MVRYTCDPLRRKLVPHTAIVLHLLSLLGASHLRHCRQHHPRHHLQLLPPYQNHRHPNILLIEDNIVNQKLGIRLLQKLSHRCDVAENGKVALDMLKANEDRYSLILMDCQMPIMNGFECTRQIRSLESSGVRQGRLPIIALTANVSSESREECQKAGADFFLPKPLLLQDLKDTLNQFVAPGA</sequence>
<dbReference type="Gene3D" id="3.40.50.2300">
    <property type="match status" value="1"/>
</dbReference>
<dbReference type="PROSITE" id="PS50110">
    <property type="entry name" value="RESPONSE_REGULATORY"/>
    <property type="match status" value="1"/>
</dbReference>
<dbReference type="OrthoDB" id="21225at2759"/>
<keyword evidence="1 3" id="KW-0597">Phosphoprotein</keyword>